<keyword evidence="9 16" id="KW-0378">Hydrolase</keyword>
<dbReference type="PROSITE" id="PS00759">
    <property type="entry name" value="ARGE_DAPE_CPG2_2"/>
    <property type="match status" value="1"/>
</dbReference>
<keyword evidence="8 16" id="KW-0479">Metal-binding</keyword>
<dbReference type="UniPathway" id="UPA00034">
    <property type="reaction ID" value="UER00021"/>
</dbReference>
<dbReference type="PANTHER" id="PTHR43808:SF31">
    <property type="entry name" value="N-ACETYL-L-CITRULLINE DEACETYLASE"/>
    <property type="match status" value="1"/>
</dbReference>
<comment type="cofactor">
    <cofactor evidence="16">
        <name>Zn(2+)</name>
        <dbReference type="ChEBI" id="CHEBI:29105"/>
    </cofactor>
    <cofactor evidence="16">
        <name>Co(2+)</name>
        <dbReference type="ChEBI" id="CHEBI:48828"/>
    </cofactor>
    <text evidence="16">Binds 2 Zn(2+) or Co(2+) ions per subunit.</text>
</comment>
<keyword evidence="11 16" id="KW-0220">Diaminopimelate biosynthesis</keyword>
<dbReference type="SUPFAM" id="SSF55031">
    <property type="entry name" value="Bacterial exopeptidase dimerisation domain"/>
    <property type="match status" value="1"/>
</dbReference>
<feature type="domain" description="Peptidase M20 dimerisation" evidence="17">
    <location>
        <begin position="175"/>
        <end position="282"/>
    </location>
</feature>
<dbReference type="InterPro" id="IPR001261">
    <property type="entry name" value="ArgE/DapE_CS"/>
</dbReference>
<evidence type="ECO:0000256" key="9">
    <source>
        <dbReference type="ARBA" id="ARBA00022801"/>
    </source>
</evidence>
<evidence type="ECO:0000256" key="13">
    <source>
        <dbReference type="ARBA" id="ARBA00023285"/>
    </source>
</evidence>
<dbReference type="GO" id="GO:0008270">
    <property type="term" value="F:zinc ion binding"/>
    <property type="evidence" value="ECO:0007669"/>
    <property type="project" value="UniProtKB-UniRule"/>
</dbReference>
<evidence type="ECO:0000256" key="8">
    <source>
        <dbReference type="ARBA" id="ARBA00022723"/>
    </source>
</evidence>
<dbReference type="HAMAP" id="MF_01690">
    <property type="entry name" value="DapE"/>
    <property type="match status" value="1"/>
</dbReference>
<gene>
    <name evidence="16" type="primary">dapE</name>
    <name evidence="18" type="ORF">AV903_10895</name>
</gene>
<dbReference type="CDD" id="cd03891">
    <property type="entry name" value="M20_DapE_proteobac"/>
    <property type="match status" value="1"/>
</dbReference>
<keyword evidence="13 16" id="KW-0170">Cobalt</keyword>
<comment type="subunit">
    <text evidence="4 16">Homodimer.</text>
</comment>
<dbReference type="Pfam" id="PF07687">
    <property type="entry name" value="M20_dimer"/>
    <property type="match status" value="1"/>
</dbReference>
<dbReference type="GO" id="GO:0050897">
    <property type="term" value="F:cobalt ion binding"/>
    <property type="evidence" value="ECO:0007669"/>
    <property type="project" value="UniProtKB-UniRule"/>
</dbReference>
<evidence type="ECO:0000256" key="3">
    <source>
        <dbReference type="ARBA" id="ARBA00006746"/>
    </source>
</evidence>
<dbReference type="NCBIfam" id="NF009557">
    <property type="entry name" value="PRK13009.1"/>
    <property type="match status" value="1"/>
</dbReference>
<proteinExistence type="inferred from homology"/>
<dbReference type="Pfam" id="PF01546">
    <property type="entry name" value="Peptidase_M20"/>
    <property type="match status" value="1"/>
</dbReference>
<comment type="function">
    <text evidence="16">Catalyzes the hydrolysis of N-succinyl-L,L-diaminopimelic acid (SDAP), forming succinate and LL-2,6-diaminopimelate (DAP), an intermediate involved in the bacterial biosynthesis of lysine and meso-diaminopimelic acid, an essential component of bacterial cell walls.</text>
</comment>
<comment type="cofactor">
    <cofactor evidence="1">
        <name>Co(2+)</name>
        <dbReference type="ChEBI" id="CHEBI:48828"/>
    </cofactor>
</comment>
<evidence type="ECO:0000256" key="5">
    <source>
        <dbReference type="ARBA" id="ARBA00011921"/>
    </source>
</evidence>
<dbReference type="Proteomes" id="UP000264980">
    <property type="component" value="Chromosome"/>
</dbReference>
<dbReference type="GO" id="GO:0006526">
    <property type="term" value="P:L-arginine biosynthetic process"/>
    <property type="evidence" value="ECO:0007669"/>
    <property type="project" value="TreeGrafter"/>
</dbReference>
<evidence type="ECO:0000256" key="6">
    <source>
        <dbReference type="ARBA" id="ARBA00022391"/>
    </source>
</evidence>
<evidence type="ECO:0000256" key="11">
    <source>
        <dbReference type="ARBA" id="ARBA00022915"/>
    </source>
</evidence>
<dbReference type="RefSeq" id="WP_233480363.1">
    <property type="nucleotide sequence ID" value="NZ_CP013970.1"/>
</dbReference>
<feature type="binding site" evidence="16">
    <location>
        <position position="99"/>
    </location>
    <ligand>
        <name>Zn(2+)</name>
        <dbReference type="ChEBI" id="CHEBI:29105"/>
        <label>1</label>
    </ligand>
</feature>
<dbReference type="NCBIfam" id="TIGR01246">
    <property type="entry name" value="dapE_proteo"/>
    <property type="match status" value="1"/>
</dbReference>
<evidence type="ECO:0000313" key="19">
    <source>
        <dbReference type="Proteomes" id="UP000264980"/>
    </source>
</evidence>
<dbReference type="InterPro" id="IPR011650">
    <property type="entry name" value="Peptidase_M20_dimer"/>
</dbReference>
<feature type="active site" description="Proton acceptor" evidence="16">
    <location>
        <position position="133"/>
    </location>
</feature>
<sequence length="375" mass="40975">MFCPVIELTQQLIRCPSLSPDDAGCQAIMIDRLQALGFTVEPMNIGDTLNFCAWRGTGETLAFAGHTDVVPAGNVSRWINPPFEPTIRDGLLYGRGAADMKGSLAAMIVAAERFVASHPDHQGRLAFLITSDEEASATNGTVKVVEALMARNERLDYCLVGEPSSTEIVGDVVKNGRRGSMTANLTVHGVQGHVAYPHLADNPVHRVLPALNELATTEWDGGNAFFPPTSMQIVSIQAGTGSNNVIPGECVVQFNFRFSTELTEEMIKERVQMLLDHYQLRYTLDWQVSGQPFLTHSGKLVDAVVNAVEHYNEIKPQLQTTGGTSDGRFIARMGAQVVELGPVNATIHKINECVKAADLQLLSRMYQRIMEQLIA</sequence>
<dbReference type="InterPro" id="IPR005941">
    <property type="entry name" value="DapE_proteobac"/>
</dbReference>
<dbReference type="FunFam" id="3.40.630.10:FF:000010">
    <property type="entry name" value="Succinyl-diaminopimelate desuccinylase"/>
    <property type="match status" value="1"/>
</dbReference>
<feature type="binding site" evidence="16">
    <location>
        <position position="66"/>
    </location>
    <ligand>
        <name>Zn(2+)</name>
        <dbReference type="ChEBI" id="CHEBI:29105"/>
        <label>1</label>
    </ligand>
</feature>
<comment type="similarity">
    <text evidence="3 16">Belongs to the peptidase M20A family. DapE subfamily.</text>
</comment>
<accession>A0A345CSL6</accession>
<dbReference type="GO" id="GO:0009014">
    <property type="term" value="F:succinyl-diaminopimelate desuccinylase activity"/>
    <property type="evidence" value="ECO:0007669"/>
    <property type="project" value="UniProtKB-UniRule"/>
</dbReference>
<feature type="binding site" evidence="16">
    <location>
        <position position="99"/>
    </location>
    <ligand>
        <name>Zn(2+)</name>
        <dbReference type="ChEBI" id="CHEBI:29105"/>
        <label>2</label>
    </ligand>
</feature>
<keyword evidence="10 16" id="KW-0862">Zinc</keyword>
<dbReference type="SUPFAM" id="SSF53187">
    <property type="entry name" value="Zn-dependent exopeptidases"/>
    <property type="match status" value="1"/>
</dbReference>
<feature type="active site" evidence="16">
    <location>
        <position position="68"/>
    </location>
</feature>
<comment type="catalytic activity">
    <reaction evidence="15 16">
        <text>N-succinyl-(2S,6S)-2,6-diaminopimelate + H2O = (2S,6S)-2,6-diaminopimelate + succinate</text>
        <dbReference type="Rhea" id="RHEA:22608"/>
        <dbReference type="ChEBI" id="CHEBI:15377"/>
        <dbReference type="ChEBI" id="CHEBI:30031"/>
        <dbReference type="ChEBI" id="CHEBI:57609"/>
        <dbReference type="ChEBI" id="CHEBI:58087"/>
        <dbReference type="EC" id="3.5.1.18"/>
    </reaction>
</comment>
<evidence type="ECO:0000256" key="16">
    <source>
        <dbReference type="HAMAP-Rule" id="MF_01690"/>
    </source>
</evidence>
<dbReference type="GO" id="GO:0019877">
    <property type="term" value="P:diaminopimelate biosynthetic process"/>
    <property type="evidence" value="ECO:0007669"/>
    <property type="project" value="UniProtKB-UniRule"/>
</dbReference>
<comment type="pathway">
    <text evidence="2 16">Amino-acid biosynthesis; L-lysine biosynthesis via DAP pathway; LL-2,6-diaminopimelate from (S)-tetrahydrodipicolinate (succinylase route): step 3/3.</text>
</comment>
<dbReference type="AlphaFoldDB" id="A0A345CSL6"/>
<keyword evidence="7 16" id="KW-0028">Amino-acid biosynthesis</keyword>
<feature type="binding site" evidence="16">
    <location>
        <position position="348"/>
    </location>
    <ligand>
        <name>Zn(2+)</name>
        <dbReference type="ChEBI" id="CHEBI:29105"/>
        <label>2</label>
    </ligand>
</feature>
<evidence type="ECO:0000256" key="14">
    <source>
        <dbReference type="ARBA" id="ARBA00031891"/>
    </source>
</evidence>
<evidence type="ECO:0000259" key="17">
    <source>
        <dbReference type="Pfam" id="PF07687"/>
    </source>
</evidence>
<dbReference type="FunFam" id="3.40.630.10:FF:000005">
    <property type="entry name" value="Succinyl-diaminopimelate desuccinylase"/>
    <property type="match status" value="1"/>
</dbReference>
<protein>
    <recommendedName>
        <fullName evidence="6 16">Succinyl-diaminopimelate desuccinylase</fullName>
        <shortName evidence="16">SDAP desuccinylase</shortName>
        <ecNumber evidence="5 16">3.5.1.18</ecNumber>
    </recommendedName>
    <alternativeName>
        <fullName evidence="14 16">N-succinyl-LL-2,6-diaminoheptanedioate amidohydrolase</fullName>
    </alternativeName>
</protein>
<feature type="binding site" evidence="16">
    <location>
        <position position="134"/>
    </location>
    <ligand>
        <name>Zn(2+)</name>
        <dbReference type="ChEBI" id="CHEBI:29105"/>
        <label>2</label>
    </ligand>
</feature>
<dbReference type="EMBL" id="CP013970">
    <property type="protein sequence ID" value="AXF76433.1"/>
    <property type="molecule type" value="Genomic_DNA"/>
</dbReference>
<evidence type="ECO:0000256" key="10">
    <source>
        <dbReference type="ARBA" id="ARBA00022833"/>
    </source>
</evidence>
<dbReference type="EC" id="3.5.1.18" evidence="5 16"/>
<dbReference type="InterPro" id="IPR036264">
    <property type="entry name" value="Bact_exopeptidase_dim_dom"/>
</dbReference>
<keyword evidence="12 16" id="KW-0457">Lysine biosynthesis</keyword>
<evidence type="ECO:0000313" key="18">
    <source>
        <dbReference type="EMBL" id="AXF76433.1"/>
    </source>
</evidence>
<dbReference type="InterPro" id="IPR002933">
    <property type="entry name" value="Peptidase_M20"/>
</dbReference>
<dbReference type="FunFam" id="3.30.70.360:FF:000011">
    <property type="entry name" value="Succinyl-diaminopimelate desuccinylase"/>
    <property type="match status" value="1"/>
</dbReference>
<organism evidence="18 19">
    <name type="scientific">Erwinia tracheiphila</name>
    <dbReference type="NCBI Taxonomy" id="65700"/>
    <lineage>
        <taxon>Bacteria</taxon>
        <taxon>Pseudomonadati</taxon>
        <taxon>Pseudomonadota</taxon>
        <taxon>Gammaproteobacteria</taxon>
        <taxon>Enterobacterales</taxon>
        <taxon>Erwiniaceae</taxon>
        <taxon>Erwinia</taxon>
    </lineage>
</organism>
<dbReference type="InterPro" id="IPR050072">
    <property type="entry name" value="Peptidase_M20A"/>
</dbReference>
<dbReference type="GO" id="GO:0008777">
    <property type="term" value="F:acetylornithine deacetylase activity"/>
    <property type="evidence" value="ECO:0007669"/>
    <property type="project" value="TreeGrafter"/>
</dbReference>
<evidence type="ECO:0000256" key="12">
    <source>
        <dbReference type="ARBA" id="ARBA00023154"/>
    </source>
</evidence>
<feature type="binding site" evidence="16">
    <location>
        <position position="162"/>
    </location>
    <ligand>
        <name>Zn(2+)</name>
        <dbReference type="ChEBI" id="CHEBI:29105"/>
        <label>1</label>
    </ligand>
</feature>
<dbReference type="Gene3D" id="3.40.630.10">
    <property type="entry name" value="Zn peptidases"/>
    <property type="match status" value="2"/>
</dbReference>
<evidence type="ECO:0000256" key="2">
    <source>
        <dbReference type="ARBA" id="ARBA00005130"/>
    </source>
</evidence>
<evidence type="ECO:0000256" key="4">
    <source>
        <dbReference type="ARBA" id="ARBA00011738"/>
    </source>
</evidence>
<evidence type="ECO:0000256" key="7">
    <source>
        <dbReference type="ARBA" id="ARBA00022605"/>
    </source>
</evidence>
<name>A0A345CSL6_9GAMM</name>
<dbReference type="PANTHER" id="PTHR43808">
    <property type="entry name" value="ACETYLORNITHINE DEACETYLASE"/>
    <property type="match status" value="1"/>
</dbReference>
<dbReference type="GO" id="GO:0009089">
    <property type="term" value="P:lysine biosynthetic process via diaminopimelate"/>
    <property type="evidence" value="ECO:0007669"/>
    <property type="project" value="UniProtKB-UniRule"/>
</dbReference>
<dbReference type="PROSITE" id="PS00758">
    <property type="entry name" value="ARGE_DAPE_CPG2_1"/>
    <property type="match status" value="1"/>
</dbReference>
<evidence type="ECO:0000256" key="1">
    <source>
        <dbReference type="ARBA" id="ARBA00001941"/>
    </source>
</evidence>
<reference evidence="18 19" key="1">
    <citation type="submission" date="2016-01" db="EMBL/GenBank/DDBJ databases">
        <authorList>
            <person name="Oliw E.H."/>
        </authorList>
    </citation>
    <scope>NUCLEOTIDE SEQUENCE [LARGE SCALE GENOMIC DNA]</scope>
    <source>
        <strain evidence="18 19">MDcuke</strain>
    </source>
</reference>
<evidence type="ECO:0000256" key="15">
    <source>
        <dbReference type="ARBA" id="ARBA00051301"/>
    </source>
</evidence>